<dbReference type="GO" id="GO:0030098">
    <property type="term" value="P:lymphocyte differentiation"/>
    <property type="evidence" value="ECO:0007669"/>
    <property type="project" value="InterPro"/>
</dbReference>
<keyword evidence="2" id="KW-1003">Cell membrane</keyword>
<protein>
    <submittedName>
        <fullName evidence="9">Lymphocyte antigen 6D-like</fullName>
    </submittedName>
</protein>
<dbReference type="InterPro" id="IPR016054">
    <property type="entry name" value="LY6_UPA_recep-like"/>
</dbReference>
<organism evidence="8 9">
    <name type="scientific">Mesocricetus auratus</name>
    <name type="common">Golden hamster</name>
    <dbReference type="NCBI Taxonomy" id="10036"/>
    <lineage>
        <taxon>Eukaryota</taxon>
        <taxon>Metazoa</taxon>
        <taxon>Chordata</taxon>
        <taxon>Craniata</taxon>
        <taxon>Vertebrata</taxon>
        <taxon>Euteleostomi</taxon>
        <taxon>Mammalia</taxon>
        <taxon>Eutheria</taxon>
        <taxon>Euarchontoglires</taxon>
        <taxon>Glires</taxon>
        <taxon>Rodentia</taxon>
        <taxon>Myomorpha</taxon>
        <taxon>Muroidea</taxon>
        <taxon>Cricetidae</taxon>
        <taxon>Cricetinae</taxon>
        <taxon>Mesocricetus</taxon>
    </lineage>
</organism>
<keyword evidence="4" id="KW-0472">Membrane</keyword>
<dbReference type="Pfam" id="PF00087">
    <property type="entry name" value="Toxin_TOLIP"/>
    <property type="match status" value="1"/>
</dbReference>
<evidence type="ECO:0000256" key="4">
    <source>
        <dbReference type="ARBA" id="ARBA00023136"/>
    </source>
</evidence>
<gene>
    <name evidence="9" type="primary">LOC101831718</name>
</gene>
<evidence type="ECO:0000259" key="7">
    <source>
        <dbReference type="SMART" id="SM00134"/>
    </source>
</evidence>
<evidence type="ECO:0000313" key="8">
    <source>
        <dbReference type="Proteomes" id="UP000886700"/>
    </source>
</evidence>
<evidence type="ECO:0000256" key="1">
    <source>
        <dbReference type="ARBA" id="ARBA00004236"/>
    </source>
</evidence>
<keyword evidence="8" id="KW-1185">Reference proteome</keyword>
<reference evidence="9" key="1">
    <citation type="submission" date="2025-08" db="UniProtKB">
        <authorList>
            <consortium name="RefSeq"/>
        </authorList>
    </citation>
    <scope>IDENTIFICATION</scope>
    <source>
        <tissue evidence="9">Liver</tissue>
    </source>
</reference>
<dbReference type="SMART" id="SM00134">
    <property type="entry name" value="LU"/>
    <property type="match status" value="1"/>
</dbReference>
<dbReference type="Gene3D" id="2.10.60.10">
    <property type="entry name" value="CD59"/>
    <property type="match status" value="1"/>
</dbReference>
<dbReference type="OrthoDB" id="10002433at2759"/>
<dbReference type="InterPro" id="IPR035076">
    <property type="entry name" value="Toxin/TOLIP"/>
</dbReference>
<dbReference type="GeneID" id="101831718"/>
<dbReference type="AlphaFoldDB" id="A0A1U7QU12"/>
<dbReference type="InterPro" id="IPR018363">
    <property type="entry name" value="CD59_antigen_CS"/>
</dbReference>
<evidence type="ECO:0000256" key="3">
    <source>
        <dbReference type="ARBA" id="ARBA00022729"/>
    </source>
</evidence>
<evidence type="ECO:0000313" key="9">
    <source>
        <dbReference type="RefSeq" id="XP_005086016.1"/>
    </source>
</evidence>
<sequence>MRTYLLWLLPLILLGSSAQALQCHECSAVGNCYNPASCYSMSRYCLTSWHAPPGQQTTVTKTCAFTCPDVHQSQNNSKASCCNTDLCNSTVSLHASWVLLTLSVCFSCLSR</sequence>
<dbReference type="SUPFAM" id="SSF57302">
    <property type="entry name" value="Snake toxin-like"/>
    <property type="match status" value="1"/>
</dbReference>
<dbReference type="Proteomes" id="UP000886700">
    <property type="component" value="Unplaced"/>
</dbReference>
<feature type="chain" id="PRO_5010535155" evidence="6">
    <location>
        <begin position="21"/>
        <end position="111"/>
    </location>
</feature>
<dbReference type="GO" id="GO:0005886">
    <property type="term" value="C:plasma membrane"/>
    <property type="evidence" value="ECO:0007669"/>
    <property type="project" value="UniProtKB-SubCell"/>
</dbReference>
<keyword evidence="5" id="KW-0325">Glycoprotein</keyword>
<dbReference type="PANTHER" id="PTHR16982:SF2">
    <property type="entry name" value="LYMPHOCYTE ANTIGEN 6D"/>
    <property type="match status" value="1"/>
</dbReference>
<keyword evidence="3 6" id="KW-0732">Signal</keyword>
<dbReference type="RefSeq" id="XP_005086016.1">
    <property type="nucleotide sequence ID" value="XM_005085959.3"/>
</dbReference>
<dbReference type="InterPro" id="IPR042339">
    <property type="entry name" value="Ly6D"/>
</dbReference>
<dbReference type="eggNOG" id="ENOG502TDVP">
    <property type="taxonomic scope" value="Eukaryota"/>
</dbReference>
<feature type="domain" description="UPAR/Ly6" evidence="7">
    <location>
        <begin position="21"/>
        <end position="100"/>
    </location>
</feature>
<dbReference type="KEGG" id="maua:101831718"/>
<dbReference type="InterPro" id="IPR045860">
    <property type="entry name" value="Snake_toxin-like_sf"/>
</dbReference>
<comment type="subcellular location">
    <subcellularLocation>
        <location evidence="1">Cell membrane</location>
    </subcellularLocation>
</comment>
<evidence type="ECO:0000256" key="2">
    <source>
        <dbReference type="ARBA" id="ARBA00022475"/>
    </source>
</evidence>
<dbReference type="GO" id="GO:0009986">
    <property type="term" value="C:cell surface"/>
    <property type="evidence" value="ECO:0007669"/>
    <property type="project" value="InterPro"/>
</dbReference>
<evidence type="ECO:0000256" key="6">
    <source>
        <dbReference type="SAM" id="SignalP"/>
    </source>
</evidence>
<feature type="signal peptide" evidence="6">
    <location>
        <begin position="1"/>
        <end position="20"/>
    </location>
</feature>
<evidence type="ECO:0000256" key="5">
    <source>
        <dbReference type="ARBA" id="ARBA00023180"/>
    </source>
</evidence>
<accession>A0A1U7QU12</accession>
<proteinExistence type="predicted"/>
<dbReference type="PROSITE" id="PS00983">
    <property type="entry name" value="LY6_UPAR"/>
    <property type="match status" value="1"/>
</dbReference>
<dbReference type="PANTHER" id="PTHR16982">
    <property type="entry name" value="LYMPHOCYTE ANTIGEN 6D"/>
    <property type="match status" value="1"/>
</dbReference>
<name>A0A1U7QU12_MESAU</name>